<name>A0ABS6FRI5_9BACL</name>
<protein>
    <recommendedName>
        <fullName evidence="5">Lipoprotein</fullName>
    </recommendedName>
</protein>
<feature type="region of interest" description="Disordered" evidence="1">
    <location>
        <begin position="26"/>
        <end position="88"/>
    </location>
</feature>
<feature type="compositionally biased region" description="Basic and acidic residues" evidence="1">
    <location>
        <begin position="71"/>
        <end position="80"/>
    </location>
</feature>
<evidence type="ECO:0000313" key="4">
    <source>
        <dbReference type="Proteomes" id="UP000743001"/>
    </source>
</evidence>
<dbReference type="RefSeq" id="WP_216478301.1">
    <property type="nucleotide sequence ID" value="NZ_JAHLQJ010000005.1"/>
</dbReference>
<feature type="chain" id="PRO_5046976983" description="Lipoprotein" evidence="2">
    <location>
        <begin position="20"/>
        <end position="222"/>
    </location>
</feature>
<evidence type="ECO:0000313" key="3">
    <source>
        <dbReference type="EMBL" id="MBU5671745.1"/>
    </source>
</evidence>
<dbReference type="PROSITE" id="PS51257">
    <property type="entry name" value="PROKAR_LIPOPROTEIN"/>
    <property type="match status" value="1"/>
</dbReference>
<evidence type="ECO:0000256" key="2">
    <source>
        <dbReference type="SAM" id="SignalP"/>
    </source>
</evidence>
<keyword evidence="4" id="KW-1185">Reference proteome</keyword>
<feature type="compositionally biased region" description="Low complexity" evidence="1">
    <location>
        <begin position="26"/>
        <end position="41"/>
    </location>
</feature>
<gene>
    <name evidence="3" type="ORF">KQJ23_07835</name>
</gene>
<organism evidence="3 4">
    <name type="scientific">Paenibacillus brevis</name>
    <dbReference type="NCBI Taxonomy" id="2841508"/>
    <lineage>
        <taxon>Bacteria</taxon>
        <taxon>Bacillati</taxon>
        <taxon>Bacillota</taxon>
        <taxon>Bacilli</taxon>
        <taxon>Bacillales</taxon>
        <taxon>Paenibacillaceae</taxon>
        <taxon>Paenibacillus</taxon>
    </lineage>
</organism>
<comment type="caution">
    <text evidence="3">The sequence shown here is derived from an EMBL/GenBank/DDBJ whole genome shotgun (WGS) entry which is preliminary data.</text>
</comment>
<keyword evidence="2" id="KW-0732">Signal</keyword>
<dbReference type="Proteomes" id="UP000743001">
    <property type="component" value="Unassembled WGS sequence"/>
</dbReference>
<dbReference type="EMBL" id="JAHLQJ010000005">
    <property type="protein sequence ID" value="MBU5671745.1"/>
    <property type="molecule type" value="Genomic_DNA"/>
</dbReference>
<reference evidence="3 4" key="1">
    <citation type="submission" date="2021-06" db="EMBL/GenBank/DDBJ databases">
        <authorList>
            <person name="Sun Q."/>
            <person name="Li D."/>
        </authorList>
    </citation>
    <scope>NUCLEOTIDE SEQUENCE [LARGE SCALE GENOMIC DNA]</scope>
    <source>
        <strain evidence="3 4">MSJ-6</strain>
    </source>
</reference>
<evidence type="ECO:0008006" key="5">
    <source>
        <dbReference type="Google" id="ProtNLM"/>
    </source>
</evidence>
<accession>A0ABS6FRI5</accession>
<feature type="signal peptide" evidence="2">
    <location>
        <begin position="1"/>
        <end position="19"/>
    </location>
</feature>
<feature type="compositionally biased region" description="Polar residues" evidence="1">
    <location>
        <begin position="53"/>
        <end position="70"/>
    </location>
</feature>
<sequence>MMKKVYFTLTIVCVFTLTACQGMDQTPPNNTTQTGQTNSSNIGELNGDHRSNESQNESNYGNAASPNNTSDSRHEEEGPVKETQYSSKETAVNAIENYYEIEQTNVDLGHGIKGHAEGAAGHQYISWNEGKWLIEVNFPTDPEYAVDDYDNGEAMAKAIVSYLEDHFLPPPDERGKIQINGFREHPETIIQWQEGTKVYVIDQKTADPLDTLQIAVKQANKK</sequence>
<evidence type="ECO:0000256" key="1">
    <source>
        <dbReference type="SAM" id="MobiDB-lite"/>
    </source>
</evidence>
<proteinExistence type="predicted"/>